<accession>V9W2A6</accession>
<evidence type="ECO:0000313" key="2">
    <source>
        <dbReference type="Proteomes" id="UP000018780"/>
    </source>
</evidence>
<dbReference type="KEGG" id="lmd:METH_20910"/>
<name>V9W2A6_9RHOB</name>
<keyword evidence="2" id="KW-1185">Reference proteome</keyword>
<dbReference type="InterPro" id="IPR049804">
    <property type="entry name" value="Choice_anch_L"/>
</dbReference>
<protein>
    <submittedName>
        <fullName evidence="1">Uncharacterized protein</fullName>
    </submittedName>
</protein>
<reference evidence="1 2" key="1">
    <citation type="submission" date="2013-09" db="EMBL/GenBank/DDBJ databases">
        <authorList>
            <consortium name="DOE Joint Genome Institute"/>
            <person name="Klenk H.-P."/>
            <person name="Huntemann M."/>
            <person name="Han J."/>
            <person name="Chen A."/>
            <person name="Kyrpides N."/>
            <person name="Mavromatis K."/>
            <person name="Markowitz V."/>
            <person name="Palaniappan K."/>
            <person name="Ivanova N."/>
            <person name="Schaumberg A."/>
            <person name="Pati A."/>
            <person name="Liolios K."/>
            <person name="Nordberg H.P."/>
            <person name="Cantor M.N."/>
            <person name="Hua S.X."/>
            <person name="Woyke T."/>
        </authorList>
    </citation>
    <scope>NUCLEOTIDE SEQUENCE [LARGE SCALE GENOMIC DNA]</scope>
    <source>
        <strain evidence="1 2">DSM 14336</strain>
    </source>
</reference>
<dbReference type="EMBL" id="CP006773">
    <property type="protein sequence ID" value="AHD03317.1"/>
    <property type="molecule type" value="Genomic_DNA"/>
</dbReference>
<sequence length="155" mass="16560">MSFIPDPDLMTMQFDLSSEEFPDFQNSVYQGVVAVWVNGEQVLMAAGNGQANPSNISSSINENLYLDNAGDDFNTEMDRPTLTMTLALRVNPGELNDTRIGIADVGDSRHDSNLLIAADTVQTDLVAMTGDVYGAPDSSKTIDGLANDVNKSGAP</sequence>
<gene>
    <name evidence="1" type="ORF">METH_20910</name>
</gene>
<dbReference type="AlphaFoldDB" id="V9W2A6"/>
<proteinExistence type="predicted"/>
<organism evidence="1 2">
    <name type="scientific">Leisingera methylohalidivorans DSM 14336</name>
    <dbReference type="NCBI Taxonomy" id="999552"/>
    <lineage>
        <taxon>Bacteria</taxon>
        <taxon>Pseudomonadati</taxon>
        <taxon>Pseudomonadota</taxon>
        <taxon>Alphaproteobacteria</taxon>
        <taxon>Rhodobacterales</taxon>
        <taxon>Roseobacteraceae</taxon>
        <taxon>Leisingera</taxon>
    </lineage>
</organism>
<dbReference type="STRING" id="999552.METH_20910"/>
<dbReference type="Proteomes" id="UP000018780">
    <property type="component" value="Chromosome"/>
</dbReference>
<dbReference type="RefSeq" id="WP_024092297.1">
    <property type="nucleotide sequence ID" value="NC_023135.1"/>
</dbReference>
<dbReference type="HOGENOM" id="CLU_1693315_0_0_5"/>
<dbReference type="PATRIC" id="fig|999552.6.peg.4140"/>
<dbReference type="NCBIfam" id="NF038133">
    <property type="entry name" value="choice_anch_L"/>
    <property type="match status" value="1"/>
</dbReference>
<evidence type="ECO:0000313" key="1">
    <source>
        <dbReference type="EMBL" id="AHD03317.1"/>
    </source>
</evidence>